<dbReference type="AlphaFoldDB" id="A0A927HEJ6"/>
<dbReference type="PANTHER" id="PTHR34001:SF3">
    <property type="entry name" value="BLL7405 PROTEIN"/>
    <property type="match status" value="1"/>
</dbReference>
<dbReference type="Proteomes" id="UP000635142">
    <property type="component" value="Unassembled WGS sequence"/>
</dbReference>
<comment type="caution">
    <text evidence="7">The sequence shown here is derived from an EMBL/GenBank/DDBJ whole genome shotgun (WGS) entry which is preliminary data.</text>
</comment>
<dbReference type="Pfam" id="PF13505">
    <property type="entry name" value="OMP_b-brl"/>
    <property type="match status" value="1"/>
</dbReference>
<evidence type="ECO:0000256" key="3">
    <source>
        <dbReference type="ARBA" id="ARBA00023136"/>
    </source>
</evidence>
<evidence type="ECO:0000313" key="7">
    <source>
        <dbReference type="EMBL" id="MBD3663458.1"/>
    </source>
</evidence>
<feature type="signal peptide" evidence="5">
    <location>
        <begin position="1"/>
        <end position="24"/>
    </location>
</feature>
<protein>
    <submittedName>
        <fullName evidence="7">Porin family protein</fullName>
    </submittedName>
</protein>
<feature type="domain" description="Outer membrane protein beta-barrel" evidence="6">
    <location>
        <begin position="36"/>
        <end position="197"/>
    </location>
</feature>
<name>A0A927HEJ6_9RHOB</name>
<evidence type="ECO:0000256" key="4">
    <source>
        <dbReference type="ARBA" id="ARBA00038306"/>
    </source>
</evidence>
<dbReference type="GO" id="GO:0016020">
    <property type="term" value="C:membrane"/>
    <property type="evidence" value="ECO:0007669"/>
    <property type="project" value="UniProtKB-SubCell"/>
</dbReference>
<keyword evidence="8" id="KW-1185">Reference proteome</keyword>
<dbReference type="PANTHER" id="PTHR34001">
    <property type="entry name" value="BLL7405 PROTEIN"/>
    <property type="match status" value="1"/>
</dbReference>
<keyword evidence="2 5" id="KW-0732">Signal</keyword>
<dbReference type="SUPFAM" id="SSF56925">
    <property type="entry name" value="OMPA-like"/>
    <property type="match status" value="1"/>
</dbReference>
<keyword evidence="3" id="KW-0472">Membrane</keyword>
<evidence type="ECO:0000313" key="8">
    <source>
        <dbReference type="Proteomes" id="UP000635142"/>
    </source>
</evidence>
<evidence type="ECO:0000256" key="2">
    <source>
        <dbReference type="ARBA" id="ARBA00022729"/>
    </source>
</evidence>
<evidence type="ECO:0000259" key="6">
    <source>
        <dbReference type="Pfam" id="PF13505"/>
    </source>
</evidence>
<reference evidence="7" key="1">
    <citation type="submission" date="2020-08" db="EMBL/GenBank/DDBJ databases">
        <title>Sulfitobacter aestuariivivens sp. nov., isolated from a tidal flat.</title>
        <authorList>
            <person name="Park S."/>
            <person name="Yoon J.-H."/>
        </authorList>
    </citation>
    <scope>NUCLEOTIDE SEQUENCE</scope>
    <source>
        <strain evidence="7">TSTF-M16</strain>
    </source>
</reference>
<dbReference type="RefSeq" id="WP_191074423.1">
    <property type="nucleotide sequence ID" value="NZ_JACTAG010000001.1"/>
</dbReference>
<gene>
    <name evidence="7" type="ORF">H9Q16_05960</name>
</gene>
<feature type="chain" id="PRO_5037461135" evidence="5">
    <location>
        <begin position="25"/>
        <end position="197"/>
    </location>
</feature>
<evidence type="ECO:0000256" key="1">
    <source>
        <dbReference type="ARBA" id="ARBA00004370"/>
    </source>
</evidence>
<organism evidence="7 8">
    <name type="scientific">Sulfitobacter aestuariivivens</name>
    <dbReference type="NCBI Taxonomy" id="2766981"/>
    <lineage>
        <taxon>Bacteria</taxon>
        <taxon>Pseudomonadati</taxon>
        <taxon>Pseudomonadota</taxon>
        <taxon>Alphaproteobacteria</taxon>
        <taxon>Rhodobacterales</taxon>
        <taxon>Roseobacteraceae</taxon>
        <taxon>Sulfitobacter</taxon>
    </lineage>
</organism>
<proteinExistence type="inferred from homology"/>
<evidence type="ECO:0000256" key="5">
    <source>
        <dbReference type="SAM" id="SignalP"/>
    </source>
</evidence>
<comment type="subcellular location">
    <subcellularLocation>
        <location evidence="1">Membrane</location>
    </subcellularLocation>
</comment>
<accession>A0A927HEJ6</accession>
<dbReference type="EMBL" id="JACTAG010000001">
    <property type="protein sequence ID" value="MBD3663458.1"/>
    <property type="molecule type" value="Genomic_DNA"/>
</dbReference>
<dbReference type="Gene3D" id="2.40.160.20">
    <property type="match status" value="1"/>
</dbReference>
<dbReference type="InterPro" id="IPR027385">
    <property type="entry name" value="Beta-barrel_OMP"/>
</dbReference>
<dbReference type="InterPro" id="IPR051692">
    <property type="entry name" value="OMP-like"/>
</dbReference>
<dbReference type="InterPro" id="IPR011250">
    <property type="entry name" value="OMP/PagP_B-barrel"/>
</dbReference>
<sequence>MNTHLKLTLASALTAAGLGTTAMAGTLADPIVTAPVIAPAPVIAGTDWTGFYGGLQLGYADVDGDAGLLGDDNTYGVHIGYDYDFGNFVVGAELDYDKTDIDLNGGAASIDSVARLKFKGGYDLGNTLIYATAGMARADTSVGNETGPFLGLGLTYRVSDSYSIGAELLEHRFDDVGGTPGADVDATTFNIRASYRF</sequence>
<comment type="similarity">
    <text evidence="4">Belongs to the Omp25/RopB family.</text>
</comment>